<dbReference type="Proteomes" id="UP000466345">
    <property type="component" value="Unassembled WGS sequence"/>
</dbReference>
<evidence type="ECO:0008006" key="3">
    <source>
        <dbReference type="Google" id="ProtNLM"/>
    </source>
</evidence>
<dbReference type="Pfam" id="PF13424">
    <property type="entry name" value="TPR_12"/>
    <property type="match status" value="1"/>
</dbReference>
<name>A0A7K0CNY0_9ACTN</name>
<protein>
    <recommendedName>
        <fullName evidence="3">Tetratricopeptide repeat protein</fullName>
    </recommendedName>
</protein>
<gene>
    <name evidence="1" type="ORF">SRB5_53630</name>
</gene>
<organism evidence="1 2">
    <name type="scientific">Streptomyces smaragdinus</name>
    <dbReference type="NCBI Taxonomy" id="2585196"/>
    <lineage>
        <taxon>Bacteria</taxon>
        <taxon>Bacillati</taxon>
        <taxon>Actinomycetota</taxon>
        <taxon>Actinomycetes</taxon>
        <taxon>Kitasatosporales</taxon>
        <taxon>Streptomycetaceae</taxon>
        <taxon>Streptomyces</taxon>
    </lineage>
</organism>
<reference evidence="1 2" key="1">
    <citation type="submission" date="2019-10" db="EMBL/GenBank/DDBJ databases">
        <title>Streptomyces smaragdinus sp. nov. and Streptomyces fabii sp. nov., isolated from the gut of fungus growing-termite Macrotermes natalensis.</title>
        <authorList>
            <person name="Schwitalla J."/>
            <person name="Benndorf R."/>
            <person name="Martin K."/>
            <person name="De Beer W."/>
            <person name="Kaster A.-K."/>
            <person name="Vollmers J."/>
            <person name="Poulsen M."/>
            <person name="Beemelmanns C."/>
        </authorList>
    </citation>
    <scope>NUCLEOTIDE SEQUENCE [LARGE SCALE GENOMIC DNA]</scope>
    <source>
        <strain evidence="1 2">RB5</strain>
    </source>
</reference>
<dbReference type="Gene3D" id="1.25.40.10">
    <property type="entry name" value="Tetratricopeptide repeat domain"/>
    <property type="match status" value="1"/>
</dbReference>
<comment type="caution">
    <text evidence="1">The sequence shown here is derived from an EMBL/GenBank/DDBJ whole genome shotgun (WGS) entry which is preliminary data.</text>
</comment>
<dbReference type="AlphaFoldDB" id="A0A7K0CNY0"/>
<dbReference type="InterPro" id="IPR011990">
    <property type="entry name" value="TPR-like_helical_dom_sf"/>
</dbReference>
<accession>A0A7K0CNY0</accession>
<evidence type="ECO:0000313" key="2">
    <source>
        <dbReference type="Proteomes" id="UP000466345"/>
    </source>
</evidence>
<evidence type="ECO:0000313" key="1">
    <source>
        <dbReference type="EMBL" id="MQY15185.1"/>
    </source>
</evidence>
<dbReference type="SUPFAM" id="SSF48452">
    <property type="entry name" value="TPR-like"/>
    <property type="match status" value="1"/>
</dbReference>
<proteinExistence type="predicted"/>
<dbReference type="EMBL" id="WEGJ01000029">
    <property type="protein sequence ID" value="MQY15185.1"/>
    <property type="molecule type" value="Genomic_DNA"/>
</dbReference>
<keyword evidence="2" id="KW-1185">Reference proteome</keyword>
<sequence>MYERIGDTREAAVTWGQIADILQQRGETDEALRIRREVTLPVYERIGDTREAAVTWGQIADILQQRGETDEARELHLKRLEANEQLGNVEGIAAANWDLAGIDLSRQDLADALPRLNISFQLLLKLQRADGIAVVGATWGQLLLHAGEREQARHVLQAAQTAAAKIGHTDLVDHLDELLKTTNDGDEES</sequence>